<dbReference type="AlphaFoldDB" id="A0A6J4VPC9"/>
<dbReference type="Pfam" id="PF00266">
    <property type="entry name" value="Aminotran_5"/>
    <property type="match status" value="1"/>
</dbReference>
<dbReference type="PANTHER" id="PTHR43586">
    <property type="entry name" value="CYSTEINE DESULFURASE"/>
    <property type="match status" value="1"/>
</dbReference>
<dbReference type="GO" id="GO:0031071">
    <property type="term" value="F:cysteine desulfurase activity"/>
    <property type="evidence" value="ECO:0007669"/>
    <property type="project" value="UniProtKB-EC"/>
</dbReference>
<dbReference type="PROSITE" id="PS00595">
    <property type="entry name" value="AA_TRANSFER_CLASS_5"/>
    <property type="match status" value="1"/>
</dbReference>
<reference evidence="6" key="1">
    <citation type="submission" date="2020-02" db="EMBL/GenBank/DDBJ databases">
        <authorList>
            <person name="Meier V. D."/>
        </authorList>
    </citation>
    <scope>NUCLEOTIDE SEQUENCE</scope>
    <source>
        <strain evidence="6">AVDCRST_MAG88</strain>
    </source>
</reference>
<comment type="similarity">
    <text evidence="3">Belongs to the class-V pyridoxal-phosphate-dependent aminotransferase family.</text>
</comment>
<evidence type="ECO:0000256" key="4">
    <source>
        <dbReference type="RuleBase" id="RU004504"/>
    </source>
</evidence>
<sequence length="406" mass="43908">MATETRSPVSTSADGEKIAAIRAQLPAVHGRAYLNTGTNGPVPNRSHDALFAYAETELREGRIGPAVFGQMMTTQVEARAAFARLLGCDPLEIALTHNTTEGMNIALFGLDWAPGDEVVSATTEHPGGLHPLFVLKQRYGVKLRMTEIGLKEHDPVDQLRRVLTPRTKAVVLSHVSWGTGMVLPIRELADLAHAAGALFICDAAQACGMVPSRVYDLGVDAYACSGQKWLCGPNGTGALFVRQDRLADIAQTYIGYGGVKTAANGEKMSDDAGNFVPGEGAKRYEAASLYLPAVKALNDSLQWIGEEVGWDWAYRRIAELGRYCYDRLAALEGVTMHSPREPLAGLIAFTLAGVAPPDLTTKLHERGVVIRYTPYPHVNRVAPGFYNTEEEIDRLAAALVEIRVGL</sequence>
<dbReference type="InterPro" id="IPR000192">
    <property type="entry name" value="Aminotrans_V_dom"/>
</dbReference>
<evidence type="ECO:0000313" key="6">
    <source>
        <dbReference type="EMBL" id="CAA9583687.1"/>
    </source>
</evidence>
<evidence type="ECO:0000256" key="1">
    <source>
        <dbReference type="ARBA" id="ARBA00001933"/>
    </source>
</evidence>
<dbReference type="InterPro" id="IPR020578">
    <property type="entry name" value="Aminotrans_V_PyrdxlP_BS"/>
</dbReference>
<dbReference type="InterPro" id="IPR015421">
    <property type="entry name" value="PyrdxlP-dep_Trfase_major"/>
</dbReference>
<accession>A0A6J4VPC9</accession>
<evidence type="ECO:0000256" key="3">
    <source>
        <dbReference type="RuleBase" id="RU004075"/>
    </source>
</evidence>
<dbReference type="InterPro" id="IPR015424">
    <property type="entry name" value="PyrdxlP-dep_Trfase"/>
</dbReference>
<dbReference type="EMBL" id="CADCWM010000887">
    <property type="protein sequence ID" value="CAA9583687.1"/>
    <property type="molecule type" value="Genomic_DNA"/>
</dbReference>
<proteinExistence type="inferred from homology"/>
<name>A0A6J4VPC9_9BACT</name>
<dbReference type="PANTHER" id="PTHR43586:SF4">
    <property type="entry name" value="ISOPENICILLIN N EPIMERASE"/>
    <property type="match status" value="1"/>
</dbReference>
<gene>
    <name evidence="6" type="ORF">AVDCRST_MAG88-3654</name>
</gene>
<dbReference type="SUPFAM" id="SSF53383">
    <property type="entry name" value="PLP-dependent transferases"/>
    <property type="match status" value="1"/>
</dbReference>
<dbReference type="EC" id="2.8.1.7" evidence="6"/>
<feature type="domain" description="Aminotransferase class V" evidence="5">
    <location>
        <begin position="70"/>
        <end position="395"/>
    </location>
</feature>
<keyword evidence="6" id="KW-0808">Transferase</keyword>
<comment type="cofactor">
    <cofactor evidence="1 4">
        <name>pyridoxal 5'-phosphate</name>
        <dbReference type="ChEBI" id="CHEBI:597326"/>
    </cofactor>
</comment>
<protein>
    <submittedName>
        <fullName evidence="6">Cysteine desulfurase</fullName>
        <ecNumber evidence="6">2.8.1.7</ecNumber>
    </submittedName>
</protein>
<dbReference type="Gene3D" id="3.40.640.10">
    <property type="entry name" value="Type I PLP-dependent aspartate aminotransferase-like (Major domain)"/>
    <property type="match status" value="1"/>
</dbReference>
<keyword evidence="2" id="KW-0663">Pyridoxal phosphate</keyword>
<dbReference type="Gene3D" id="3.90.1150.10">
    <property type="entry name" value="Aspartate Aminotransferase, domain 1"/>
    <property type="match status" value="1"/>
</dbReference>
<evidence type="ECO:0000256" key="2">
    <source>
        <dbReference type="ARBA" id="ARBA00022898"/>
    </source>
</evidence>
<dbReference type="InterPro" id="IPR015422">
    <property type="entry name" value="PyrdxlP-dep_Trfase_small"/>
</dbReference>
<organism evidence="6">
    <name type="scientific">uncultured Thermomicrobiales bacterium</name>
    <dbReference type="NCBI Taxonomy" id="1645740"/>
    <lineage>
        <taxon>Bacteria</taxon>
        <taxon>Pseudomonadati</taxon>
        <taxon>Thermomicrobiota</taxon>
        <taxon>Thermomicrobia</taxon>
        <taxon>Thermomicrobiales</taxon>
        <taxon>environmental samples</taxon>
    </lineage>
</organism>
<evidence type="ECO:0000259" key="5">
    <source>
        <dbReference type="Pfam" id="PF00266"/>
    </source>
</evidence>